<dbReference type="SUPFAM" id="SSF46894">
    <property type="entry name" value="C-terminal effector domain of the bipartite response regulators"/>
    <property type="match status" value="1"/>
</dbReference>
<dbReference type="PROSITE" id="PS00622">
    <property type="entry name" value="HTH_LUXR_1"/>
    <property type="match status" value="1"/>
</dbReference>
<comment type="caution">
    <text evidence="6">The sequence shown here is derived from an EMBL/GenBank/DDBJ whole genome shotgun (WGS) entry which is preliminary data.</text>
</comment>
<dbReference type="Pfam" id="PF00196">
    <property type="entry name" value="GerE"/>
    <property type="match status" value="1"/>
</dbReference>
<dbReference type="AlphaFoldDB" id="A0A2W5SWT0"/>
<dbReference type="GO" id="GO:0006355">
    <property type="term" value="P:regulation of DNA-templated transcription"/>
    <property type="evidence" value="ECO:0007669"/>
    <property type="project" value="InterPro"/>
</dbReference>
<evidence type="ECO:0000256" key="2">
    <source>
        <dbReference type="ARBA" id="ARBA00023125"/>
    </source>
</evidence>
<dbReference type="Gene3D" id="3.40.50.2300">
    <property type="match status" value="1"/>
</dbReference>
<dbReference type="GO" id="GO:0000160">
    <property type="term" value="P:phosphorelay signal transduction system"/>
    <property type="evidence" value="ECO:0007669"/>
    <property type="project" value="InterPro"/>
</dbReference>
<gene>
    <name evidence="6" type="ORF">DI536_32765</name>
</gene>
<feature type="modified residue" description="4-aspartylphosphate" evidence="3">
    <location>
        <position position="55"/>
    </location>
</feature>
<dbReference type="SUPFAM" id="SSF52172">
    <property type="entry name" value="CheY-like"/>
    <property type="match status" value="1"/>
</dbReference>
<dbReference type="InterPro" id="IPR016032">
    <property type="entry name" value="Sig_transdc_resp-reg_C-effctor"/>
</dbReference>
<dbReference type="PROSITE" id="PS50110">
    <property type="entry name" value="RESPONSE_REGULATORY"/>
    <property type="match status" value="1"/>
</dbReference>
<protein>
    <submittedName>
        <fullName evidence="6">DNA-binding response regulator</fullName>
    </submittedName>
</protein>
<dbReference type="InterPro" id="IPR001789">
    <property type="entry name" value="Sig_transdc_resp-reg_receiver"/>
</dbReference>
<dbReference type="InterPro" id="IPR000792">
    <property type="entry name" value="Tscrpt_reg_LuxR_C"/>
</dbReference>
<dbReference type="GO" id="GO:0003677">
    <property type="term" value="F:DNA binding"/>
    <property type="evidence" value="ECO:0007669"/>
    <property type="project" value="UniProtKB-KW"/>
</dbReference>
<sequence>MHGIGLVDDHPIVREGLAWLIERESDLKVVGQAGSAEEARALVTQHEDMKCLLLDLTLQRTEAFPLLQELKLLRPTLPIVVLSMHDELLFAPRAVRAGASGYVMKEAATHALIAAIRVVLAGGLWVSPRVREQLSQPEHTLPPDTLRELPLHALTAREREVFSLLGRGLGTKAIAAELGISAKTIETYRAHIKEKLGIDSLSELIVRAARWVG</sequence>
<evidence type="ECO:0000259" key="5">
    <source>
        <dbReference type="PROSITE" id="PS50110"/>
    </source>
</evidence>
<name>A0A2W5SWT0_9BACT</name>
<evidence type="ECO:0000256" key="1">
    <source>
        <dbReference type="ARBA" id="ARBA00022553"/>
    </source>
</evidence>
<dbReference type="PANTHER" id="PTHR43214">
    <property type="entry name" value="TWO-COMPONENT RESPONSE REGULATOR"/>
    <property type="match status" value="1"/>
</dbReference>
<reference evidence="6 7" key="1">
    <citation type="submission" date="2017-08" db="EMBL/GenBank/DDBJ databases">
        <title>Infants hospitalized years apart are colonized by the same room-sourced microbial strains.</title>
        <authorList>
            <person name="Brooks B."/>
            <person name="Olm M.R."/>
            <person name="Firek B.A."/>
            <person name="Baker R."/>
            <person name="Thomas B.C."/>
            <person name="Morowitz M.J."/>
            <person name="Banfield J.F."/>
        </authorList>
    </citation>
    <scope>NUCLEOTIDE SEQUENCE [LARGE SCALE GENOMIC DNA]</scope>
    <source>
        <strain evidence="6">S2_003_000_R2_14</strain>
    </source>
</reference>
<dbReference type="InterPro" id="IPR058245">
    <property type="entry name" value="NreC/VraR/RcsB-like_REC"/>
</dbReference>
<feature type="domain" description="Response regulatory" evidence="5">
    <location>
        <begin position="3"/>
        <end position="120"/>
    </location>
</feature>
<proteinExistence type="predicted"/>
<dbReference type="Proteomes" id="UP000249061">
    <property type="component" value="Unassembled WGS sequence"/>
</dbReference>
<organism evidence="6 7">
    <name type="scientific">Archangium gephyra</name>
    <dbReference type="NCBI Taxonomy" id="48"/>
    <lineage>
        <taxon>Bacteria</taxon>
        <taxon>Pseudomonadati</taxon>
        <taxon>Myxococcota</taxon>
        <taxon>Myxococcia</taxon>
        <taxon>Myxococcales</taxon>
        <taxon>Cystobacterineae</taxon>
        <taxon>Archangiaceae</taxon>
        <taxon>Archangium</taxon>
    </lineage>
</organism>
<evidence type="ECO:0000256" key="3">
    <source>
        <dbReference type="PROSITE-ProRule" id="PRU00169"/>
    </source>
</evidence>
<evidence type="ECO:0000313" key="6">
    <source>
        <dbReference type="EMBL" id="PZR05213.1"/>
    </source>
</evidence>
<dbReference type="CDD" id="cd17535">
    <property type="entry name" value="REC_NarL-like"/>
    <property type="match status" value="1"/>
</dbReference>
<dbReference type="PROSITE" id="PS50043">
    <property type="entry name" value="HTH_LUXR_2"/>
    <property type="match status" value="1"/>
</dbReference>
<dbReference type="CDD" id="cd06170">
    <property type="entry name" value="LuxR_C_like"/>
    <property type="match status" value="1"/>
</dbReference>
<dbReference type="SMART" id="SM00421">
    <property type="entry name" value="HTH_LUXR"/>
    <property type="match status" value="1"/>
</dbReference>
<dbReference type="InterPro" id="IPR039420">
    <property type="entry name" value="WalR-like"/>
</dbReference>
<evidence type="ECO:0000259" key="4">
    <source>
        <dbReference type="PROSITE" id="PS50043"/>
    </source>
</evidence>
<evidence type="ECO:0000313" key="7">
    <source>
        <dbReference type="Proteomes" id="UP000249061"/>
    </source>
</evidence>
<dbReference type="PRINTS" id="PR00038">
    <property type="entry name" value="HTHLUXR"/>
</dbReference>
<accession>A0A2W5SWT0</accession>
<keyword evidence="2 6" id="KW-0238">DNA-binding</keyword>
<dbReference type="EMBL" id="QFQP01000047">
    <property type="protein sequence ID" value="PZR05213.1"/>
    <property type="molecule type" value="Genomic_DNA"/>
</dbReference>
<dbReference type="Pfam" id="PF00072">
    <property type="entry name" value="Response_reg"/>
    <property type="match status" value="1"/>
</dbReference>
<dbReference type="InterPro" id="IPR011006">
    <property type="entry name" value="CheY-like_superfamily"/>
</dbReference>
<keyword evidence="1 3" id="KW-0597">Phosphoprotein</keyword>
<dbReference type="PANTHER" id="PTHR43214:SF43">
    <property type="entry name" value="TWO-COMPONENT RESPONSE REGULATOR"/>
    <property type="match status" value="1"/>
</dbReference>
<dbReference type="SMART" id="SM00448">
    <property type="entry name" value="REC"/>
    <property type="match status" value="1"/>
</dbReference>
<feature type="domain" description="HTH luxR-type" evidence="4">
    <location>
        <begin position="147"/>
        <end position="212"/>
    </location>
</feature>